<organism evidence="3 5">
    <name type="scientific">Bursaphelenchus xylophilus</name>
    <name type="common">Pinewood nematode worm</name>
    <name type="synonym">Aphelenchoides xylophilus</name>
    <dbReference type="NCBI Taxonomy" id="6326"/>
    <lineage>
        <taxon>Eukaryota</taxon>
        <taxon>Metazoa</taxon>
        <taxon>Ecdysozoa</taxon>
        <taxon>Nematoda</taxon>
        <taxon>Chromadorea</taxon>
        <taxon>Rhabditida</taxon>
        <taxon>Tylenchina</taxon>
        <taxon>Tylenchomorpha</taxon>
        <taxon>Aphelenchoidea</taxon>
        <taxon>Aphelenchoididae</taxon>
        <taxon>Bursaphelenchus</taxon>
    </lineage>
</organism>
<evidence type="ECO:0000313" key="4">
    <source>
        <dbReference type="Proteomes" id="UP000659654"/>
    </source>
</evidence>
<dbReference type="Proteomes" id="UP000095284">
    <property type="component" value="Unplaced"/>
</dbReference>
<reference evidence="5" key="1">
    <citation type="submission" date="2016-11" db="UniProtKB">
        <authorList>
            <consortium name="WormBaseParasite"/>
        </authorList>
    </citation>
    <scope>IDENTIFICATION</scope>
</reference>
<dbReference type="Proteomes" id="UP000659654">
    <property type="component" value="Unassembled WGS sequence"/>
</dbReference>
<dbReference type="EMBL" id="CAJFCV020000006">
    <property type="protein sequence ID" value="CAG9132189.1"/>
    <property type="molecule type" value="Genomic_DNA"/>
</dbReference>
<evidence type="ECO:0000313" key="1">
    <source>
        <dbReference type="EMBL" id="CAD5235664.1"/>
    </source>
</evidence>
<protein>
    <submittedName>
        <fullName evidence="1">(pine wood nematode) hypothetical protein</fullName>
    </submittedName>
</protein>
<dbReference type="AlphaFoldDB" id="A0A1I7S0B9"/>
<gene>
    <name evidence="1" type="ORF">BXYJ_LOCUS15755</name>
</gene>
<proteinExistence type="predicted"/>
<name>A0A1I7S0B9_BURXY</name>
<dbReference type="WBParaSite" id="BXY_0644300.1">
    <property type="protein sequence ID" value="BXY_0644300.1"/>
    <property type="gene ID" value="BXY_0644300"/>
</dbReference>
<dbReference type="EMBL" id="CAJFDI010000006">
    <property type="protein sequence ID" value="CAD5235664.1"/>
    <property type="molecule type" value="Genomic_DNA"/>
</dbReference>
<keyword evidence="4" id="KW-1185">Reference proteome</keyword>
<dbReference type="Proteomes" id="UP000582659">
    <property type="component" value="Unassembled WGS sequence"/>
</dbReference>
<sequence>MDQLCQEFEMMTLTEDESDVYKAERAGPMLLVPEFIPLKHNRMGRYEALPEVGIPMLFGPTPEYLDQLSTFPNSSHHLLLIPQLQIMQE</sequence>
<reference evidence="2" key="2">
    <citation type="submission" date="2020-08" db="EMBL/GenBank/DDBJ databases">
        <authorList>
            <person name="Kikuchi T."/>
        </authorList>
    </citation>
    <scope>NUCLEOTIDE SEQUENCE</scope>
    <source>
        <strain evidence="1">Ka4C1</strain>
    </source>
</reference>
<evidence type="ECO:0000313" key="5">
    <source>
        <dbReference type="WBParaSite" id="BXY_0644300.1"/>
    </source>
</evidence>
<evidence type="ECO:0000313" key="3">
    <source>
        <dbReference type="Proteomes" id="UP000095284"/>
    </source>
</evidence>
<evidence type="ECO:0000313" key="2">
    <source>
        <dbReference type="EMBL" id="CAG9132189.1"/>
    </source>
</evidence>
<accession>A0A1I7S0B9</accession>